<feature type="transmembrane region" description="Helical" evidence="8">
    <location>
        <begin position="42"/>
        <end position="64"/>
    </location>
</feature>
<keyword evidence="2" id="KW-0813">Transport</keyword>
<feature type="transmembrane region" description="Helical" evidence="8">
    <location>
        <begin position="234"/>
        <end position="254"/>
    </location>
</feature>
<evidence type="ECO:0000256" key="6">
    <source>
        <dbReference type="ARBA" id="ARBA00023136"/>
    </source>
</evidence>
<reference evidence="10" key="1">
    <citation type="submission" date="2022-07" db="EMBL/GenBank/DDBJ databases">
        <title>Genome Sequence of Physisporinus lineatus.</title>
        <authorList>
            <person name="Buettner E."/>
        </authorList>
    </citation>
    <scope>NUCLEOTIDE SEQUENCE</scope>
    <source>
        <strain evidence="10">VT162</strain>
    </source>
</reference>
<feature type="compositionally biased region" description="Pro residues" evidence="7">
    <location>
        <begin position="516"/>
        <end position="528"/>
    </location>
</feature>
<keyword evidence="3 8" id="KW-0812">Transmembrane</keyword>
<feature type="transmembrane region" description="Helical" evidence="8">
    <location>
        <begin position="275"/>
        <end position="308"/>
    </location>
</feature>
<evidence type="ECO:0000256" key="2">
    <source>
        <dbReference type="ARBA" id="ARBA00022448"/>
    </source>
</evidence>
<dbReference type="GO" id="GO:0016020">
    <property type="term" value="C:membrane"/>
    <property type="evidence" value="ECO:0007669"/>
    <property type="project" value="UniProtKB-SubCell"/>
</dbReference>
<dbReference type="Proteomes" id="UP001212997">
    <property type="component" value="Unassembled WGS sequence"/>
</dbReference>
<feature type="transmembrane region" description="Helical" evidence="8">
    <location>
        <begin position="136"/>
        <end position="159"/>
    </location>
</feature>
<dbReference type="GO" id="GO:1902600">
    <property type="term" value="P:proton transmembrane transport"/>
    <property type="evidence" value="ECO:0007669"/>
    <property type="project" value="InterPro"/>
</dbReference>
<name>A0AAD5YGE8_9APHY</name>
<accession>A0AAD5YGE8</accession>
<evidence type="ECO:0000256" key="5">
    <source>
        <dbReference type="ARBA" id="ARBA00023065"/>
    </source>
</evidence>
<keyword evidence="4 8" id="KW-1133">Transmembrane helix</keyword>
<feature type="transmembrane region" description="Helical" evidence="8">
    <location>
        <begin position="389"/>
        <end position="409"/>
    </location>
</feature>
<evidence type="ECO:0000313" key="10">
    <source>
        <dbReference type="EMBL" id="KAJ3480598.1"/>
    </source>
</evidence>
<evidence type="ECO:0000256" key="7">
    <source>
        <dbReference type="SAM" id="MobiDB-lite"/>
    </source>
</evidence>
<proteinExistence type="predicted"/>
<feature type="region of interest" description="Disordered" evidence="7">
    <location>
        <begin position="614"/>
        <end position="637"/>
    </location>
</feature>
<feature type="transmembrane region" description="Helical" evidence="8">
    <location>
        <begin position="204"/>
        <end position="228"/>
    </location>
</feature>
<evidence type="ECO:0000256" key="3">
    <source>
        <dbReference type="ARBA" id="ARBA00022692"/>
    </source>
</evidence>
<evidence type="ECO:0000256" key="4">
    <source>
        <dbReference type="ARBA" id="ARBA00022989"/>
    </source>
</evidence>
<feature type="compositionally biased region" description="Polar residues" evidence="7">
    <location>
        <begin position="500"/>
        <end position="514"/>
    </location>
</feature>
<dbReference type="Gene3D" id="1.20.1530.20">
    <property type="match status" value="1"/>
</dbReference>
<organism evidence="10 11">
    <name type="scientific">Meripilus lineatus</name>
    <dbReference type="NCBI Taxonomy" id="2056292"/>
    <lineage>
        <taxon>Eukaryota</taxon>
        <taxon>Fungi</taxon>
        <taxon>Dikarya</taxon>
        <taxon>Basidiomycota</taxon>
        <taxon>Agaricomycotina</taxon>
        <taxon>Agaricomycetes</taxon>
        <taxon>Polyporales</taxon>
        <taxon>Meripilaceae</taxon>
        <taxon>Meripilus</taxon>
    </lineage>
</organism>
<dbReference type="InterPro" id="IPR038770">
    <property type="entry name" value="Na+/solute_symporter_sf"/>
</dbReference>
<dbReference type="InterPro" id="IPR006153">
    <property type="entry name" value="Cation/H_exchanger_TM"/>
</dbReference>
<dbReference type="AlphaFoldDB" id="A0AAD5YGE8"/>
<keyword evidence="6 8" id="KW-0472">Membrane</keyword>
<feature type="transmembrane region" description="Helical" evidence="8">
    <location>
        <begin position="328"/>
        <end position="348"/>
    </location>
</feature>
<gene>
    <name evidence="10" type="ORF">NLI96_g8237</name>
</gene>
<evidence type="ECO:0000313" key="11">
    <source>
        <dbReference type="Proteomes" id="UP001212997"/>
    </source>
</evidence>
<feature type="transmembrane region" description="Helical" evidence="8">
    <location>
        <begin position="101"/>
        <end position="124"/>
    </location>
</feature>
<feature type="transmembrane region" description="Helical" evidence="8">
    <location>
        <begin position="71"/>
        <end position="89"/>
    </location>
</feature>
<evidence type="ECO:0000259" key="9">
    <source>
        <dbReference type="Pfam" id="PF00999"/>
    </source>
</evidence>
<feature type="domain" description="Cation/H+ exchanger transmembrane" evidence="9">
    <location>
        <begin position="60"/>
        <end position="435"/>
    </location>
</feature>
<sequence length="898" mass="96928">MGVFARDLLEVASRFTRRADAPEQAGIFAGDNPATYNPGDPIRLWVIQVIIIIGMTQILALILGRIRQPRVIAEVIGGVILGPSIMGRIPNFTNTIFPPNSIPMINLTATIGLVLFLFIVGLEVDVNIIKKNAKASMIISAAGLVLPLGLGAAVAVPIYNEFISDTVNYGYFILFVAVAIGITAFPVLCRILTELKLLDTNVGVVTLAAGVGNDVVGWILLALTVALVNAGNGLTALWVLLTAVGFVLFMLYPVRWGFRWIARRSGSLENGHPTAMMMTLTLGLVFVSAFFTDIIGIHAIFGGFLAGLIIPKDNGFDIALVEKLEDLVSILFLPLYFALSGLRTNLGLLDTGLTWAYVILICVVAFFSKFIGCSVSARLCGFTYRESGAIGALMSCKGLVELIVLNVGLSAGILDTRVFSMFVLHALVLTFITTPLTILIYPARVRVHAGTVAPPLHRSPEEPSEKKGGAPDLFRTRFAVVLDKIEQLPSVMMLTQMLQPSPSAGDLSSTSSTVEGPPPYDPSRPYTPPTRISLDALRLIELTDRTSAVLKSQSADILLQTDPITSVIRTFGYLNRIIVSTALSVIGYDEFPAHVANHARTTSAQMVIVPWSTSSANNTESSGETSPSPSSPSPAVTLNPFEGLFGTKSSGRERSSPAVVHTQFIRKIFSGVPTDVALFVDRGLPPTLGLQTGQHIFFPFLGGPDDRLALTFVVQLCMNPGITATVVRYTKTEHNDLSPMNSIEEVKAQQLLHNTIASFHNTVFPDTVYGVRDTQTRLASDTADNILWERFTHSEDHDLADAINRITFLQESTSNLISSALASSLTTMSEQTQRHSKVTLVVGRSRRMAVESLGAELRALFSERNVTIDSELSKTLGDMGTAFAVEHTSTSLLVLQAS</sequence>
<keyword evidence="11" id="KW-1185">Reference proteome</keyword>
<keyword evidence="5" id="KW-0406">Ion transport</keyword>
<protein>
    <recommendedName>
        <fullName evidence="9">Cation/H+ exchanger transmembrane domain-containing protein</fullName>
    </recommendedName>
</protein>
<evidence type="ECO:0000256" key="8">
    <source>
        <dbReference type="SAM" id="Phobius"/>
    </source>
</evidence>
<feature type="transmembrane region" description="Helical" evidence="8">
    <location>
        <begin position="421"/>
        <end position="441"/>
    </location>
</feature>
<dbReference type="Pfam" id="PF00999">
    <property type="entry name" value="Na_H_Exchanger"/>
    <property type="match status" value="1"/>
</dbReference>
<comment type="caution">
    <text evidence="10">The sequence shown here is derived from an EMBL/GenBank/DDBJ whole genome shotgun (WGS) entry which is preliminary data.</text>
</comment>
<dbReference type="EMBL" id="JANAWD010000366">
    <property type="protein sequence ID" value="KAJ3480598.1"/>
    <property type="molecule type" value="Genomic_DNA"/>
</dbReference>
<dbReference type="InterPro" id="IPR050794">
    <property type="entry name" value="CPA2_transporter"/>
</dbReference>
<dbReference type="GO" id="GO:0015297">
    <property type="term" value="F:antiporter activity"/>
    <property type="evidence" value="ECO:0007669"/>
    <property type="project" value="InterPro"/>
</dbReference>
<dbReference type="PANTHER" id="PTHR32468:SF0">
    <property type="entry name" value="K(+)_H(+) ANTIPORTER 1"/>
    <property type="match status" value="1"/>
</dbReference>
<feature type="transmembrane region" description="Helical" evidence="8">
    <location>
        <begin position="171"/>
        <end position="192"/>
    </location>
</feature>
<feature type="region of interest" description="Disordered" evidence="7">
    <location>
        <begin position="500"/>
        <end position="528"/>
    </location>
</feature>
<evidence type="ECO:0000256" key="1">
    <source>
        <dbReference type="ARBA" id="ARBA00004141"/>
    </source>
</evidence>
<feature type="compositionally biased region" description="Low complexity" evidence="7">
    <location>
        <begin position="619"/>
        <end position="628"/>
    </location>
</feature>
<feature type="transmembrane region" description="Helical" evidence="8">
    <location>
        <begin position="355"/>
        <end position="377"/>
    </location>
</feature>
<comment type="subcellular location">
    <subcellularLocation>
        <location evidence="1">Membrane</location>
        <topology evidence="1">Multi-pass membrane protein</topology>
    </subcellularLocation>
</comment>
<dbReference type="PANTHER" id="PTHR32468">
    <property type="entry name" value="CATION/H + ANTIPORTER"/>
    <property type="match status" value="1"/>
</dbReference>